<proteinExistence type="predicted"/>
<reference evidence="1" key="1">
    <citation type="submission" date="2016-01" db="EMBL/GenBank/DDBJ databases">
        <authorList>
            <person name="Peeters C."/>
        </authorList>
    </citation>
    <scope>NUCLEOTIDE SEQUENCE [LARGE SCALE GENOMIC DNA]</scope>
    <source>
        <strain evidence="1">LMG 29326</strain>
    </source>
</reference>
<sequence length="255" mass="28538">MNAIPQPKTHQIVDRINALQAASPRFIDASGITPLSREWRAIRHEIDQLMRVDACAAWELMGSWRGLEGDIEGAEAAFRNSRALGQSDVSRENWMITRLNLGLFSAAQEIYRELTEPQTADFMAIAQYGVLAGAIGRTAQLIKRARATGFEWDDEMTRRVMEADSILIAAHFADERIARHLDTAGSVLRRHRLRASVVPHVTSEEGVFRGVTYLLNVPVSFEQAHDMNFELVLEDVEADNVMDVAFDVHFAGVHA</sequence>
<protein>
    <submittedName>
        <fullName evidence="1">Uncharacterized protein</fullName>
    </submittedName>
</protein>
<name>A0A157ZNL4_9BURK</name>
<dbReference type="OrthoDB" id="9006083at2"/>
<accession>A0A157ZNL4</accession>
<dbReference type="AlphaFoldDB" id="A0A157ZNL4"/>
<evidence type="ECO:0000313" key="1">
    <source>
        <dbReference type="EMBL" id="SAK47083.1"/>
    </source>
</evidence>
<dbReference type="RefSeq" id="WP_087042960.1">
    <property type="nucleotide sequence ID" value="NZ_FCOB02000003.1"/>
</dbReference>
<keyword evidence="2" id="KW-1185">Reference proteome</keyword>
<evidence type="ECO:0000313" key="2">
    <source>
        <dbReference type="Proteomes" id="UP000054978"/>
    </source>
</evidence>
<gene>
    <name evidence="1" type="ORF">AWB83_00799</name>
</gene>
<dbReference type="STRING" id="1777144.AWB83_00799"/>
<dbReference type="Proteomes" id="UP000054978">
    <property type="component" value="Unassembled WGS sequence"/>
</dbReference>
<dbReference type="EMBL" id="FCOB02000003">
    <property type="protein sequence ID" value="SAK47083.1"/>
    <property type="molecule type" value="Genomic_DNA"/>
</dbReference>
<organism evidence="1 2">
    <name type="scientific">Caballeronia ptereochthonis</name>
    <dbReference type="NCBI Taxonomy" id="1777144"/>
    <lineage>
        <taxon>Bacteria</taxon>
        <taxon>Pseudomonadati</taxon>
        <taxon>Pseudomonadota</taxon>
        <taxon>Betaproteobacteria</taxon>
        <taxon>Burkholderiales</taxon>
        <taxon>Burkholderiaceae</taxon>
        <taxon>Caballeronia</taxon>
    </lineage>
</organism>
<comment type="caution">
    <text evidence="1">The sequence shown here is derived from an EMBL/GenBank/DDBJ whole genome shotgun (WGS) entry which is preliminary data.</text>
</comment>